<dbReference type="InterPro" id="IPR016024">
    <property type="entry name" value="ARM-type_fold"/>
</dbReference>
<feature type="region of interest" description="Disordered" evidence="2">
    <location>
        <begin position="1572"/>
        <end position="1598"/>
    </location>
</feature>
<feature type="domain" description="SEC7" evidence="3">
    <location>
        <begin position="408"/>
        <end position="610"/>
    </location>
</feature>
<sequence length="1657" mass="185943">MEAALNGLAGTVKHSASKEAINVAKETWKRFSDKKDVPIVHLREKCLAAFELAFDHGNEKHFHHAVDGVQILLRDQLFHDTITEETQNSLPSQVLHAMTGIDEWRSQLQCKCITLLVEMVCSNELKVSMIDVEQCVQIYKRVYGKNEEERVRVACRAATTQSLSAYFSNRYAACESPQEAIAVYMDVGKMLEELSAEVEQMSSAHEQCLISLDAICALLTSSNLRILRHQPFVNLLWEKICPLIILLLGIPQKGMSISLKASESGGNDEPVGEGKIDFALAPSVITNPHTWRALYQIVDQLIRLMISDPSLASSLEALFHKAFLFPRLDQRSEALRLIKKILGDGSKMSKIAKSCVTTRSLSLWRMLMTCIVECANPQLELSIDAVKTIVAMLDGMKQLSTHRFFTEDEKKMISETFLSVEDTIVNSFSLKCSERASDISTVDEDTENVFDQSGSSSASDDQMALKLRRLEQKFRCGTISTRRSSELDESSERNTAKNFVESFSENLELIASPKSTLSIDEAILQFASNFYANFCSVHADAYKSRSKIQQEFLNTDAIYLTTYAALSYVSRPNTYTLEDLKKTVLNSGSVVHVANGWLEKVYDNLKLADVHATKITPTLKNVINDFDGQTKGLLSDVEKLKRIKTRQDEVDCTQEKNVARWMTSSAWQMIIDVLSTFSSAKEKRKTREKIREAISVSICGMRNLCAVAQVLGLESRCGWIFEQLVETSCCLEDLRDDAIASDSEQKSTCTSREHLLAMQLVLDESRIAIHASSCWKHIIRCSEYIWELEKYIYGALCYEKPSRLKFLRRKTEEKEEDKEENTSVADSSIENALGDEPTLSVHSLNRAICVLIAKVDRFYSQVCRELCLPALHDLCVAIVSSSENRIFYSAQKHIHLTAPVSLLTRISDIISTLSHRPLIHQMFIYPLVSAHFVKVCQCDQESRIAASALAEVVTRLLITESPGMSFNQTLIVPFQTASCSENCSEETKEQLLCALSQLVLSQADKIGSGWKPLFGSLKAVGAARDEKVHWCAIDVISSYLRIDSPSILSSSILECVPCVVNLLQNSDDSSEVSSAALRLLPNIYSLILYLYSTPHIPNYHLLHRSDLRSKCLDTVEMDQDPVAVPHGPLPWEGKETYEIAAAELFLTFMDQICGTLLTSSPDTQKNLLDMIGRLLVDIANKPLGADSGGVCMSAVILPYVQKWIRRPDVEEVKILKQVIGACTQTVIDMLELEKMSAWRDRLLRDICSLIVECTLFDKTCAVAPAYFTLIANNSTHFSTEQWSIFSNFLANASSQSLRHIKLLNSFFVRNSTDENGDIGDVTSYNPGKLLFRQFIAAVQVFSSRKERFINDDEEDLSSGIALIMLSHGADTHRLEVHSIISTLFTHCLLLQLIASLLLSEDSNPKLKASLIGSTSPMDPKLDDSIYPILYGILSESSETSLDFDSRPAVGSLLSRMLGIEHANLLKILVSSNLIRTISLLRRFERTKKQGHLEEIAKLVKSRSIDLKSVEFEVSTRRSALVCREHAITMYHLVPVENGEENAYRLVSQDFVDDALSEYDKHRDRLKPFVPDRRNPFQQALEDPDTTTIQNNDQNKDDYDETRLAAHRDICLIPLRYVADNLLREHLPDFLPAVSQIVLASPDLAIRQLAVDIMSRLA</sequence>
<dbReference type="GO" id="GO:0005085">
    <property type="term" value="F:guanyl-nucleotide exchange factor activity"/>
    <property type="evidence" value="ECO:0007669"/>
    <property type="project" value="InterPro"/>
</dbReference>
<dbReference type="Proteomes" id="UP000827892">
    <property type="component" value="Chromosome I"/>
</dbReference>
<dbReference type="InterPro" id="IPR015403">
    <property type="entry name" value="Mon2/Sec7/BIG1-like_HDS"/>
</dbReference>
<accession>A0AAE9IZ65</accession>
<gene>
    <name evidence="4" type="ORF">L3Y34_015412</name>
</gene>
<dbReference type="SMART" id="SM00222">
    <property type="entry name" value="Sec7"/>
    <property type="match status" value="1"/>
</dbReference>
<dbReference type="InterPro" id="IPR000225">
    <property type="entry name" value="Armadillo"/>
</dbReference>
<dbReference type="GO" id="GO:0032012">
    <property type="term" value="P:regulation of ARF protein signal transduction"/>
    <property type="evidence" value="ECO:0007669"/>
    <property type="project" value="InterPro"/>
</dbReference>
<dbReference type="EMBL" id="CP090891">
    <property type="protein sequence ID" value="ULU12036.1"/>
    <property type="molecule type" value="Genomic_DNA"/>
</dbReference>
<proteinExistence type="predicted"/>
<evidence type="ECO:0000259" key="3">
    <source>
        <dbReference type="SMART" id="SM00222"/>
    </source>
</evidence>
<name>A0AAE9IZ65_CAEBR</name>
<evidence type="ECO:0000313" key="5">
    <source>
        <dbReference type="Proteomes" id="UP000827892"/>
    </source>
</evidence>
<dbReference type="Pfam" id="PF09324">
    <property type="entry name" value="Sec7-like_HDS"/>
    <property type="match status" value="1"/>
</dbReference>
<evidence type="ECO:0000256" key="2">
    <source>
        <dbReference type="SAM" id="MobiDB-lite"/>
    </source>
</evidence>
<dbReference type="SUPFAM" id="SSF48371">
    <property type="entry name" value="ARM repeat"/>
    <property type="match status" value="1"/>
</dbReference>
<protein>
    <recommendedName>
        <fullName evidence="3">SEC7 domain-containing protein</fullName>
    </recommendedName>
</protein>
<dbReference type="PROSITE" id="PS50176">
    <property type="entry name" value="ARM_REPEAT"/>
    <property type="match status" value="1"/>
</dbReference>
<feature type="repeat" description="ARM" evidence="1">
    <location>
        <begin position="1054"/>
        <end position="1083"/>
    </location>
</feature>
<evidence type="ECO:0000313" key="4">
    <source>
        <dbReference type="EMBL" id="ULU12036.1"/>
    </source>
</evidence>
<reference evidence="4 5" key="1">
    <citation type="submission" date="2022-05" db="EMBL/GenBank/DDBJ databases">
        <title>Chromosome-level reference genomes for two strains of Caenorhabditis briggsae: an improved platform for comparative genomics.</title>
        <authorList>
            <person name="Stevens L."/>
            <person name="Andersen E.C."/>
        </authorList>
    </citation>
    <scope>NUCLEOTIDE SEQUENCE [LARGE SCALE GENOMIC DNA]</scope>
    <source>
        <strain evidence="4">QX1410_ONT</strain>
        <tissue evidence="4">Whole-organism</tissue>
    </source>
</reference>
<evidence type="ECO:0000256" key="1">
    <source>
        <dbReference type="PROSITE-ProRule" id="PRU00259"/>
    </source>
</evidence>
<organism evidence="4 5">
    <name type="scientific">Caenorhabditis briggsae</name>
    <dbReference type="NCBI Taxonomy" id="6238"/>
    <lineage>
        <taxon>Eukaryota</taxon>
        <taxon>Metazoa</taxon>
        <taxon>Ecdysozoa</taxon>
        <taxon>Nematoda</taxon>
        <taxon>Chromadorea</taxon>
        <taxon>Rhabditida</taxon>
        <taxon>Rhabditina</taxon>
        <taxon>Rhabditomorpha</taxon>
        <taxon>Rhabditoidea</taxon>
        <taxon>Rhabditidae</taxon>
        <taxon>Peloderinae</taxon>
        <taxon>Caenorhabditis</taxon>
    </lineage>
</organism>
<dbReference type="InterPro" id="IPR000904">
    <property type="entry name" value="Sec7_dom"/>
</dbReference>